<sequence length="497" mass="53720">MSVLLQPYNISLPSFSPLFIYEPQRDGPPNLGWNSSYSVGPQPLAWSHQGVVGQGIAYHVTQYDGASISLGFEGTAVYFCLSEGPSAPYTFLVDGTEVSSTGDPADAACANYGGLANVLLVANALDYGVHNVTLLVHVSNATPQVQFFGATVTVGAGQRGAKTAQVIDDSKFQYTSSWYSTDDDPLMWDVMLHGLSVYNDYGFTVTLSNQPPVIFNASDTYWRHSSVLLFFAGGLNNTDSYTITIANYDPNQPNPPIVNNPNNVPGTACATVDKLVLVQDDLSNTVNGTTSGAPPASSTLSIGWSLMIVFASLLFLLLVVLVYLVFYWRQRHRKLAERDTPIEGSILDGIDPTPWADSNTFTLVAQNTSELFPGFLPIGSPETALSPPNARVPPEVVAMSSRPYPLSPTHSAETKAVGQSDRNRPPASRARQEVQRGRRRPPAQRDTSSSQQVPPVSLTGELLQTLSAVVSRQLRQEYTTREGIGEPPDYVSEPGNQ</sequence>
<evidence type="ECO:0000256" key="2">
    <source>
        <dbReference type="SAM" id="Phobius"/>
    </source>
</evidence>
<name>A0A167HEU5_CALVF</name>
<keyword evidence="4" id="KW-1185">Reference proteome</keyword>
<reference evidence="3 4" key="1">
    <citation type="journal article" date="2016" name="Mol. Biol. Evol.">
        <title>Comparative Genomics of Early-Diverging Mushroom-Forming Fungi Provides Insights into the Origins of Lignocellulose Decay Capabilities.</title>
        <authorList>
            <person name="Nagy L.G."/>
            <person name="Riley R."/>
            <person name="Tritt A."/>
            <person name="Adam C."/>
            <person name="Daum C."/>
            <person name="Floudas D."/>
            <person name="Sun H."/>
            <person name="Yadav J.S."/>
            <person name="Pangilinan J."/>
            <person name="Larsson K.H."/>
            <person name="Matsuura K."/>
            <person name="Barry K."/>
            <person name="Labutti K."/>
            <person name="Kuo R."/>
            <person name="Ohm R.A."/>
            <person name="Bhattacharya S.S."/>
            <person name="Shirouzu T."/>
            <person name="Yoshinaga Y."/>
            <person name="Martin F.M."/>
            <person name="Grigoriev I.V."/>
            <person name="Hibbett D.S."/>
        </authorList>
    </citation>
    <scope>NUCLEOTIDE SEQUENCE [LARGE SCALE GENOMIC DNA]</scope>
    <source>
        <strain evidence="3 4">TUFC12733</strain>
    </source>
</reference>
<feature type="compositionally biased region" description="Polar residues" evidence="1">
    <location>
        <begin position="445"/>
        <end position="454"/>
    </location>
</feature>
<dbReference type="Proteomes" id="UP000076738">
    <property type="component" value="Unassembled WGS sequence"/>
</dbReference>
<feature type="region of interest" description="Disordered" evidence="1">
    <location>
        <begin position="400"/>
        <end position="459"/>
    </location>
</feature>
<dbReference type="AlphaFoldDB" id="A0A167HEU5"/>
<protein>
    <recommendedName>
        <fullName evidence="5">Transmembrane protein</fullName>
    </recommendedName>
</protein>
<organism evidence="3 4">
    <name type="scientific">Calocera viscosa (strain TUFC12733)</name>
    <dbReference type="NCBI Taxonomy" id="1330018"/>
    <lineage>
        <taxon>Eukaryota</taxon>
        <taxon>Fungi</taxon>
        <taxon>Dikarya</taxon>
        <taxon>Basidiomycota</taxon>
        <taxon>Agaricomycotina</taxon>
        <taxon>Dacrymycetes</taxon>
        <taxon>Dacrymycetales</taxon>
        <taxon>Dacrymycetaceae</taxon>
        <taxon>Calocera</taxon>
    </lineage>
</organism>
<evidence type="ECO:0000313" key="4">
    <source>
        <dbReference type="Proteomes" id="UP000076738"/>
    </source>
</evidence>
<proteinExistence type="predicted"/>
<dbReference type="EMBL" id="KV417321">
    <property type="protein sequence ID" value="KZO91550.1"/>
    <property type="molecule type" value="Genomic_DNA"/>
</dbReference>
<keyword evidence="2" id="KW-1133">Transmembrane helix</keyword>
<evidence type="ECO:0008006" key="5">
    <source>
        <dbReference type="Google" id="ProtNLM"/>
    </source>
</evidence>
<gene>
    <name evidence="3" type="ORF">CALVIDRAFT_341460</name>
</gene>
<keyword evidence="2" id="KW-0472">Membrane</keyword>
<dbReference type="OrthoDB" id="2576334at2759"/>
<evidence type="ECO:0000313" key="3">
    <source>
        <dbReference type="EMBL" id="KZO91550.1"/>
    </source>
</evidence>
<feature type="transmembrane region" description="Helical" evidence="2">
    <location>
        <begin position="304"/>
        <end position="328"/>
    </location>
</feature>
<accession>A0A167HEU5</accession>
<feature type="region of interest" description="Disordered" evidence="1">
    <location>
        <begin position="476"/>
        <end position="497"/>
    </location>
</feature>
<keyword evidence="2" id="KW-0812">Transmembrane</keyword>
<dbReference type="STRING" id="1330018.A0A167HEU5"/>
<evidence type="ECO:0000256" key="1">
    <source>
        <dbReference type="SAM" id="MobiDB-lite"/>
    </source>
</evidence>